<dbReference type="Pfam" id="PF14691">
    <property type="entry name" value="Fer4_20"/>
    <property type="match status" value="1"/>
</dbReference>
<dbReference type="InterPro" id="IPR017896">
    <property type="entry name" value="4Fe4S_Fe-S-bd"/>
</dbReference>
<comment type="catalytic activity">
    <reaction evidence="10">
        <text>5,6-dihydrothymine + NAD(+) = thymine + NADH + H(+)</text>
        <dbReference type="Rhea" id="RHEA:28791"/>
        <dbReference type="ChEBI" id="CHEBI:15378"/>
        <dbReference type="ChEBI" id="CHEBI:17821"/>
        <dbReference type="ChEBI" id="CHEBI:27468"/>
        <dbReference type="ChEBI" id="CHEBI:57540"/>
        <dbReference type="ChEBI" id="CHEBI:57945"/>
        <dbReference type="EC" id="1.3.1.1"/>
    </reaction>
</comment>
<evidence type="ECO:0000256" key="14">
    <source>
        <dbReference type="ARBA" id="ARBA00049728"/>
    </source>
</evidence>
<dbReference type="GO" id="GO:0051536">
    <property type="term" value="F:iron-sulfur cluster binding"/>
    <property type="evidence" value="ECO:0007669"/>
    <property type="project" value="UniProtKB-KW"/>
</dbReference>
<gene>
    <name evidence="16" type="ORF">SAMN05421644_10761</name>
</gene>
<keyword evidence="4" id="KW-0479">Metal-binding</keyword>
<evidence type="ECO:0000256" key="5">
    <source>
        <dbReference type="ARBA" id="ARBA00023002"/>
    </source>
</evidence>
<evidence type="ECO:0000256" key="9">
    <source>
        <dbReference type="ARBA" id="ARBA00032722"/>
    </source>
</evidence>
<evidence type="ECO:0000256" key="6">
    <source>
        <dbReference type="ARBA" id="ARBA00023004"/>
    </source>
</evidence>
<dbReference type="EC" id="1.3.1.1" evidence="14"/>
<dbReference type="STRING" id="61595.SAMN05421644_10761"/>
<evidence type="ECO:0000256" key="4">
    <source>
        <dbReference type="ARBA" id="ARBA00022723"/>
    </source>
</evidence>
<evidence type="ECO:0000256" key="13">
    <source>
        <dbReference type="ARBA" id="ARBA00049714"/>
    </source>
</evidence>
<dbReference type="Gene3D" id="1.10.1060.10">
    <property type="entry name" value="Alpha-helical ferredoxin"/>
    <property type="match status" value="1"/>
</dbReference>
<comment type="subunit">
    <text evidence="13">Heterotetramer of 2 PreA and 2 PreT subunits.</text>
</comment>
<comment type="function">
    <text evidence="12">Involved in pyrimidine base degradation. Catalyzes physiologically the reduction of uracil to 5,6-dihydrouracil (DHU) by using NADH as a specific cosubstrate. It also catalyzes the reverse reaction and the reduction of thymine to 5,6-dihydrothymine (DHT).</text>
</comment>
<protein>
    <recommendedName>
        <fullName evidence="14">dihydrouracil dehydrogenase (NAD(+))</fullName>
        <ecNumber evidence="14">1.3.1.1</ecNumber>
    </recommendedName>
    <alternativeName>
        <fullName evidence="9">Dihydrothymine dehydrogenase</fullName>
    </alternativeName>
    <alternativeName>
        <fullName evidence="8">Dihydrouracil dehydrogenase</fullName>
    </alternativeName>
</protein>
<dbReference type="InterPro" id="IPR017900">
    <property type="entry name" value="4Fe4S_Fe_S_CS"/>
</dbReference>
<dbReference type="InterPro" id="IPR028261">
    <property type="entry name" value="DPD_II"/>
</dbReference>
<evidence type="ECO:0000256" key="1">
    <source>
        <dbReference type="ARBA" id="ARBA00001917"/>
    </source>
</evidence>
<dbReference type="SUPFAM" id="SSF54862">
    <property type="entry name" value="4Fe-4S ferredoxins"/>
    <property type="match status" value="1"/>
</dbReference>
<evidence type="ECO:0000256" key="3">
    <source>
        <dbReference type="ARBA" id="ARBA00022643"/>
    </source>
</evidence>
<name>A0A1H3CZ69_ALLWA</name>
<dbReference type="GO" id="GO:0046872">
    <property type="term" value="F:metal ion binding"/>
    <property type="evidence" value="ECO:0007669"/>
    <property type="project" value="UniProtKB-KW"/>
</dbReference>
<dbReference type="PROSITE" id="PS00198">
    <property type="entry name" value="4FE4S_FER_1"/>
    <property type="match status" value="1"/>
</dbReference>
<dbReference type="AlphaFoldDB" id="A0A1H3CZ69"/>
<dbReference type="SUPFAM" id="SSF51971">
    <property type="entry name" value="Nucleotide-binding domain"/>
    <property type="match status" value="1"/>
</dbReference>
<dbReference type="PROSITE" id="PS51379">
    <property type="entry name" value="4FE4S_FER_2"/>
    <property type="match status" value="2"/>
</dbReference>
<evidence type="ECO:0000313" key="17">
    <source>
        <dbReference type="Proteomes" id="UP000198672"/>
    </source>
</evidence>
<dbReference type="PANTHER" id="PTHR43073:SF2">
    <property type="entry name" value="DIHYDROPYRIMIDINE DEHYDROGENASE [NADP(+)]"/>
    <property type="match status" value="1"/>
</dbReference>
<dbReference type="Pfam" id="PF12838">
    <property type="entry name" value="Fer4_7"/>
    <property type="match status" value="1"/>
</dbReference>
<dbReference type="InterPro" id="IPR036188">
    <property type="entry name" value="FAD/NAD-bd_sf"/>
</dbReference>
<evidence type="ECO:0000256" key="12">
    <source>
        <dbReference type="ARBA" id="ARBA00049578"/>
    </source>
</evidence>
<evidence type="ECO:0000256" key="8">
    <source>
        <dbReference type="ARBA" id="ARBA00030119"/>
    </source>
</evidence>
<dbReference type="GO" id="GO:0004159">
    <property type="term" value="F:dihydropyrimidine dehydrogenase (NAD+) activity"/>
    <property type="evidence" value="ECO:0007669"/>
    <property type="project" value="UniProtKB-EC"/>
</dbReference>
<evidence type="ECO:0000259" key="15">
    <source>
        <dbReference type="PROSITE" id="PS51379"/>
    </source>
</evidence>
<comment type="catalytic activity">
    <reaction evidence="11">
        <text>5,6-dihydrouracil + NAD(+) = uracil + NADH + H(+)</text>
        <dbReference type="Rhea" id="RHEA:20189"/>
        <dbReference type="ChEBI" id="CHEBI:15378"/>
        <dbReference type="ChEBI" id="CHEBI:15901"/>
        <dbReference type="ChEBI" id="CHEBI:17568"/>
        <dbReference type="ChEBI" id="CHEBI:57540"/>
        <dbReference type="ChEBI" id="CHEBI:57945"/>
        <dbReference type="EC" id="1.3.1.1"/>
    </reaction>
</comment>
<keyword evidence="17" id="KW-1185">Reference proteome</keyword>
<dbReference type="Gene3D" id="3.50.50.60">
    <property type="entry name" value="FAD/NAD(P)-binding domain"/>
    <property type="match status" value="2"/>
</dbReference>
<reference evidence="17" key="1">
    <citation type="submission" date="2016-10" db="EMBL/GenBank/DDBJ databases">
        <authorList>
            <person name="Varghese N."/>
            <person name="Submissions S."/>
        </authorList>
    </citation>
    <scope>NUCLEOTIDE SEQUENCE [LARGE SCALE GENOMIC DNA]</scope>
    <source>
        <strain evidence="17">DSM 173</strain>
    </source>
</reference>
<dbReference type="PANTHER" id="PTHR43073">
    <property type="entry name" value="DIHYDROPYRIMIDINE DEHYDROGENASE [NADP(+)]"/>
    <property type="match status" value="1"/>
</dbReference>
<dbReference type="Gene3D" id="3.30.70.20">
    <property type="match status" value="1"/>
</dbReference>
<dbReference type="InterPro" id="IPR023753">
    <property type="entry name" value="FAD/NAD-binding_dom"/>
</dbReference>
<dbReference type="PRINTS" id="PR00469">
    <property type="entry name" value="PNDRDTASEII"/>
</dbReference>
<comment type="cofactor">
    <cofactor evidence="1">
        <name>FMN</name>
        <dbReference type="ChEBI" id="CHEBI:58210"/>
    </cofactor>
</comment>
<organism evidence="16 17">
    <name type="scientific">Allochromatium warmingii</name>
    <name type="common">Chromatium warmingii</name>
    <dbReference type="NCBI Taxonomy" id="61595"/>
    <lineage>
        <taxon>Bacteria</taxon>
        <taxon>Pseudomonadati</taxon>
        <taxon>Pseudomonadota</taxon>
        <taxon>Gammaproteobacteria</taxon>
        <taxon>Chromatiales</taxon>
        <taxon>Chromatiaceae</taxon>
        <taxon>Allochromatium</taxon>
    </lineage>
</organism>
<evidence type="ECO:0000313" key="16">
    <source>
        <dbReference type="EMBL" id="SDX59320.1"/>
    </source>
</evidence>
<evidence type="ECO:0000256" key="2">
    <source>
        <dbReference type="ARBA" id="ARBA00022630"/>
    </source>
</evidence>
<dbReference type="Pfam" id="PF07992">
    <property type="entry name" value="Pyr_redox_2"/>
    <property type="match status" value="1"/>
</dbReference>
<keyword evidence="3" id="KW-0288">FMN</keyword>
<evidence type="ECO:0000256" key="7">
    <source>
        <dbReference type="ARBA" id="ARBA00023014"/>
    </source>
</evidence>
<accession>A0A1H3CZ69</accession>
<dbReference type="OrthoDB" id="9803192at2"/>
<sequence>MSTAMQPTIQSNLADPLASVNEHVCVVRLTRQALYRTWDLGEGLAAPVRGRLARALRLTTEITLGRATPGHLTALAALVPQLAADGLDVADTLGRALRDFRDQWDAHIRRESCPEGRCLTLNAAPCHSTCPANIDIPSFMAYLGHGDHRAAIAVIRRDNPLPLVCGLVCPAPCESACMRADHDGSVFIRPMKARAAELCLEEGGYPHPELAAPTGQRIGIIGSGPAGLTAAYYLRLQGHEVEILEAQEHAGGMLRYGIPAYRLPSELLERELDQIRTLGISIQTGVKIDHLADFRAHYDAVFIAVGTQKSRFIPIDGGDQPWVLGGIDFLREVRSGEPVRVGPRVVVIGGGNVAVDVALTALRQGATDVAMVSLEQRDEMPASPHEIKAALAHNVQLYPGWGPLRIEAEGAAVFQYCARVKDELGRFAPSFDPERLLRLEANQVILAVGQGTDMAFLDGSDVETQRGFIVTDPDTLMTTVPGVFAGGDAQHGPRTAVEAIRSGKLAAAAIDAWLMQAELDSSRGQPQRRAEVVPLRVAAGKRAQQARAEMPEKPISAVLGDGNYTQIENGLTEHLAHDEASRCLRCDICIGCGLCVAACSEMGVEALRMATTTADRLVYLDFERPASLCIGCGACTQVCPTGAIRIEDQDGMRRTVITGTVVREQPLLRCSHCGVLTQTAAQRDFIRSRLPAHMALSLERELCPDCARALADRPLTGAHIAAVVEVA</sequence>
<keyword evidence="7" id="KW-0411">Iron-sulfur</keyword>
<feature type="domain" description="4Fe-4S ferredoxin-type" evidence="15">
    <location>
        <begin position="616"/>
        <end position="649"/>
    </location>
</feature>
<keyword evidence="2" id="KW-0285">Flavoprotein</keyword>
<dbReference type="RefSeq" id="WP_091332415.1">
    <property type="nucleotide sequence ID" value="NZ_FNOW01000007.1"/>
</dbReference>
<dbReference type="InterPro" id="IPR009051">
    <property type="entry name" value="Helical_ferredxn"/>
</dbReference>
<feature type="domain" description="4Fe-4S ferredoxin-type" evidence="15">
    <location>
        <begin position="580"/>
        <end position="612"/>
    </location>
</feature>
<keyword evidence="5" id="KW-0560">Oxidoreductase</keyword>
<proteinExistence type="predicted"/>
<keyword evidence="6" id="KW-0408">Iron</keyword>
<dbReference type="PRINTS" id="PR00368">
    <property type="entry name" value="FADPNR"/>
</dbReference>
<evidence type="ECO:0000256" key="11">
    <source>
        <dbReference type="ARBA" id="ARBA00048792"/>
    </source>
</evidence>
<dbReference type="EMBL" id="FNOW01000007">
    <property type="protein sequence ID" value="SDX59320.1"/>
    <property type="molecule type" value="Genomic_DNA"/>
</dbReference>
<dbReference type="Proteomes" id="UP000198672">
    <property type="component" value="Unassembled WGS sequence"/>
</dbReference>
<evidence type="ECO:0000256" key="10">
    <source>
        <dbReference type="ARBA" id="ARBA00047685"/>
    </source>
</evidence>